<dbReference type="STRING" id="156889.Mmc1_1669"/>
<comment type="function">
    <text evidence="10">Participates in the translocation of lipoproteins from the inner membrane to the outer membrane. Only forms a complex with a lipoprotein if the residue after the N-terminal Cys is not an aspartate (The Asp acts as a targeting signal to indicate that the lipoprotein should stay in the inner membrane).</text>
</comment>
<sequence length="223" mass="25634" precursor="true">MSRPWIRPLWVLLVMWWVPLGWAAEPQDVPKAEATPHAAVVRLQAFVDGITTMEATFIQRVRSNDSTEIEESRGRFLALRPGKFRWDYESPEVQHIVCDGKTVWLHEPELQQVTRISADRLDRAPAAFLVSKSRIAESFFTKVVHNEKLDLDTVFLSPKAEAAHFKEVAITLDKSGQEIQFFQVTDTLGNRSYFQFVGMRMNQRVDESRFEFQIPKGADLIEG</sequence>
<dbReference type="PANTHER" id="PTHR35869">
    <property type="entry name" value="OUTER-MEMBRANE LIPOPROTEIN CARRIER PROTEIN"/>
    <property type="match status" value="1"/>
</dbReference>
<dbReference type="InterPro" id="IPR018323">
    <property type="entry name" value="OM_lipoprot_carrier_LolA_Pbac"/>
</dbReference>
<proteinExistence type="inferred from homology"/>
<evidence type="ECO:0000313" key="12">
    <source>
        <dbReference type="Proteomes" id="UP000002586"/>
    </source>
</evidence>
<keyword evidence="7 10" id="KW-0574">Periplasm</keyword>
<dbReference type="InterPro" id="IPR029046">
    <property type="entry name" value="LolA/LolB/LppX"/>
</dbReference>
<evidence type="ECO:0000256" key="3">
    <source>
        <dbReference type="ARBA" id="ARBA00011245"/>
    </source>
</evidence>
<dbReference type="HOGENOM" id="CLU_087560_0_0_5"/>
<evidence type="ECO:0000256" key="5">
    <source>
        <dbReference type="ARBA" id="ARBA00022448"/>
    </source>
</evidence>
<dbReference type="RefSeq" id="WP_011713326.1">
    <property type="nucleotide sequence ID" value="NC_008576.1"/>
</dbReference>
<keyword evidence="9 10" id="KW-0143">Chaperone</keyword>
<dbReference type="GO" id="GO:0044874">
    <property type="term" value="P:lipoprotein localization to outer membrane"/>
    <property type="evidence" value="ECO:0007669"/>
    <property type="project" value="UniProtKB-UniRule"/>
</dbReference>
<name>A0L885_MAGMM</name>
<comment type="similarity">
    <text evidence="2 10">Belongs to the LolA family.</text>
</comment>
<dbReference type="Proteomes" id="UP000002586">
    <property type="component" value="Chromosome"/>
</dbReference>
<dbReference type="OrthoDB" id="9800501at2"/>
<keyword evidence="8 10" id="KW-0653">Protein transport</keyword>
<reference evidence="12" key="1">
    <citation type="journal article" date="2009" name="Appl. Environ. Microbiol.">
        <title>Complete genome sequence of the chemolithoautotrophic marine magnetotactic coccus strain MC-1.</title>
        <authorList>
            <person name="Schubbe S."/>
            <person name="Williams T.J."/>
            <person name="Xie G."/>
            <person name="Kiss H.E."/>
            <person name="Brettin T.S."/>
            <person name="Martinez D."/>
            <person name="Ross C.A."/>
            <person name="Schuler D."/>
            <person name="Cox B.L."/>
            <person name="Nealson K.H."/>
            <person name="Bazylinski D.A."/>
        </authorList>
    </citation>
    <scope>NUCLEOTIDE SEQUENCE [LARGE SCALE GENOMIC DNA]</scope>
    <source>
        <strain evidence="12">ATCC BAA-1437 / JCM 17883 / MC-1</strain>
    </source>
</reference>
<reference evidence="11 12" key="2">
    <citation type="journal article" date="2012" name="Int. J. Syst. Evol. Microbiol.">
        <title>Magnetococcus marinus gen. nov., sp. nov., a marine, magnetotactic bacterium that represents a novel lineage (Magnetococcaceae fam. nov.; Magnetococcales ord. nov.) at the base of the Alphaproteobacteria.</title>
        <authorList>
            <person name="Bazylinski D.A."/>
            <person name="Williams T.J."/>
            <person name="Lefevre C.T."/>
            <person name="Berg R.J."/>
            <person name="Zhang C.L."/>
            <person name="Bowser S.S."/>
            <person name="Dean A.J."/>
            <person name="Beveridge T.J."/>
        </authorList>
    </citation>
    <scope>NUCLEOTIDE SEQUENCE [LARGE SCALE GENOMIC DNA]</scope>
    <source>
        <strain evidence="12">ATCC BAA-1437 / JCM 17883 / MC-1</strain>
    </source>
</reference>
<evidence type="ECO:0000256" key="4">
    <source>
        <dbReference type="ARBA" id="ARBA00014035"/>
    </source>
</evidence>
<evidence type="ECO:0000256" key="1">
    <source>
        <dbReference type="ARBA" id="ARBA00004418"/>
    </source>
</evidence>
<keyword evidence="12" id="KW-1185">Reference proteome</keyword>
<keyword evidence="11" id="KW-0449">Lipoprotein</keyword>
<comment type="subunit">
    <text evidence="3 10">Monomer.</text>
</comment>
<evidence type="ECO:0000256" key="8">
    <source>
        <dbReference type="ARBA" id="ARBA00022927"/>
    </source>
</evidence>
<keyword evidence="5 10" id="KW-0813">Transport</keyword>
<dbReference type="NCBIfam" id="TIGR00547">
    <property type="entry name" value="lolA"/>
    <property type="match status" value="1"/>
</dbReference>
<dbReference type="Gene3D" id="2.50.20.10">
    <property type="entry name" value="Lipoprotein localisation LolA/LolB/LppX"/>
    <property type="match status" value="1"/>
</dbReference>
<dbReference type="CDD" id="cd16325">
    <property type="entry name" value="LolA"/>
    <property type="match status" value="1"/>
</dbReference>
<organism evidence="11 12">
    <name type="scientific">Magnetococcus marinus (strain ATCC BAA-1437 / JCM 17883 / MC-1)</name>
    <dbReference type="NCBI Taxonomy" id="156889"/>
    <lineage>
        <taxon>Bacteria</taxon>
        <taxon>Pseudomonadati</taxon>
        <taxon>Pseudomonadota</taxon>
        <taxon>Magnetococcia</taxon>
        <taxon>Magnetococcales</taxon>
        <taxon>Magnetococcaceae</taxon>
        <taxon>Magnetococcus</taxon>
    </lineage>
</organism>
<dbReference type="InterPro" id="IPR004564">
    <property type="entry name" value="OM_lipoprot_carrier_LolA-like"/>
</dbReference>
<dbReference type="GO" id="GO:0042953">
    <property type="term" value="P:lipoprotein transport"/>
    <property type="evidence" value="ECO:0007669"/>
    <property type="project" value="InterPro"/>
</dbReference>
<evidence type="ECO:0000256" key="9">
    <source>
        <dbReference type="ARBA" id="ARBA00023186"/>
    </source>
</evidence>
<gene>
    <name evidence="10" type="primary">lolA</name>
    <name evidence="11" type="ordered locus">Mmc1_1669</name>
</gene>
<evidence type="ECO:0000313" key="11">
    <source>
        <dbReference type="EMBL" id="ABK44178.1"/>
    </source>
</evidence>
<evidence type="ECO:0000256" key="6">
    <source>
        <dbReference type="ARBA" id="ARBA00022729"/>
    </source>
</evidence>
<dbReference type="GO" id="GO:0030288">
    <property type="term" value="C:outer membrane-bounded periplasmic space"/>
    <property type="evidence" value="ECO:0007669"/>
    <property type="project" value="TreeGrafter"/>
</dbReference>
<keyword evidence="6" id="KW-0732">Signal</keyword>
<evidence type="ECO:0000256" key="10">
    <source>
        <dbReference type="HAMAP-Rule" id="MF_00240"/>
    </source>
</evidence>
<dbReference type="PANTHER" id="PTHR35869:SF1">
    <property type="entry name" value="OUTER-MEMBRANE LIPOPROTEIN CARRIER PROTEIN"/>
    <property type="match status" value="1"/>
</dbReference>
<protein>
    <recommendedName>
        <fullName evidence="4 10">Outer-membrane lipoprotein carrier protein</fullName>
    </recommendedName>
</protein>
<dbReference type="SUPFAM" id="SSF89392">
    <property type="entry name" value="Prokaryotic lipoproteins and lipoprotein localization factors"/>
    <property type="match status" value="1"/>
</dbReference>
<dbReference type="Pfam" id="PF03548">
    <property type="entry name" value="LolA"/>
    <property type="match status" value="1"/>
</dbReference>
<evidence type="ECO:0000256" key="7">
    <source>
        <dbReference type="ARBA" id="ARBA00022764"/>
    </source>
</evidence>
<comment type="subcellular location">
    <subcellularLocation>
        <location evidence="1 10">Periplasm</location>
    </subcellularLocation>
</comment>
<dbReference type="KEGG" id="mgm:Mmc1_1669"/>
<dbReference type="HAMAP" id="MF_00240">
    <property type="entry name" value="LolA"/>
    <property type="match status" value="1"/>
</dbReference>
<dbReference type="EMBL" id="CP000471">
    <property type="protein sequence ID" value="ABK44178.1"/>
    <property type="molecule type" value="Genomic_DNA"/>
</dbReference>
<dbReference type="eggNOG" id="COG2834">
    <property type="taxonomic scope" value="Bacteria"/>
</dbReference>
<accession>A0L885</accession>
<dbReference type="AlphaFoldDB" id="A0L885"/>
<evidence type="ECO:0000256" key="2">
    <source>
        <dbReference type="ARBA" id="ARBA00007615"/>
    </source>
</evidence>